<evidence type="ECO:0000256" key="8">
    <source>
        <dbReference type="ARBA" id="ARBA00035585"/>
    </source>
</evidence>
<comment type="activity regulation">
    <text evidence="10">Na(+) is not transported, but it plays an essential structural role and its presence is essential for fluoride channel function.</text>
</comment>
<organism evidence="11 12">
    <name type="scientific">Selenobaculum gibii</name>
    <dbReference type="NCBI Taxonomy" id="3054208"/>
    <lineage>
        <taxon>Bacteria</taxon>
        <taxon>Bacillati</taxon>
        <taxon>Bacillota</taxon>
        <taxon>Negativicutes</taxon>
        <taxon>Selenomonadales</taxon>
        <taxon>Selenomonadaceae</taxon>
        <taxon>Selenobaculum</taxon>
    </lineage>
</organism>
<evidence type="ECO:0000256" key="7">
    <source>
        <dbReference type="ARBA" id="ARBA00035120"/>
    </source>
</evidence>
<dbReference type="Pfam" id="PF02537">
    <property type="entry name" value="CRCB"/>
    <property type="match status" value="1"/>
</dbReference>
<keyword evidence="12" id="KW-1185">Reference proteome</keyword>
<comment type="subcellular location">
    <subcellularLocation>
        <location evidence="1 10">Cell membrane</location>
        <topology evidence="1 10">Multi-pass membrane protein</topology>
    </subcellularLocation>
</comment>
<keyword evidence="10" id="KW-0915">Sodium</keyword>
<name>A0A9Y2AJ08_9FIRM</name>
<feature type="transmembrane region" description="Helical" evidence="10">
    <location>
        <begin position="97"/>
        <end position="121"/>
    </location>
</feature>
<evidence type="ECO:0000256" key="2">
    <source>
        <dbReference type="ARBA" id="ARBA00022475"/>
    </source>
</evidence>
<dbReference type="EMBL" id="CP120678">
    <property type="protein sequence ID" value="WIW70762.1"/>
    <property type="molecule type" value="Genomic_DNA"/>
</dbReference>
<evidence type="ECO:0000313" key="12">
    <source>
        <dbReference type="Proteomes" id="UP001243623"/>
    </source>
</evidence>
<keyword evidence="4 10" id="KW-1133">Transmembrane helix</keyword>
<reference evidence="11" key="1">
    <citation type="submission" date="2023-03" db="EMBL/GenBank/DDBJ databases">
        <title>Selenobaculum gbiensis gen. nov. sp. nov., a new bacterium isolated from the gut microbiota of IBD patient.</title>
        <authorList>
            <person name="Yeo S."/>
            <person name="Park H."/>
            <person name="Huh C.S."/>
        </authorList>
    </citation>
    <scope>NUCLEOTIDE SEQUENCE</scope>
    <source>
        <strain evidence="11">ICN-92133</strain>
    </source>
</reference>
<keyword evidence="5 10" id="KW-0472">Membrane</keyword>
<keyword evidence="10" id="KW-0406">Ion transport</keyword>
<dbReference type="KEGG" id="sgbi:P3F81_00055"/>
<accession>A0A9Y2AJ08</accession>
<keyword evidence="3 10" id="KW-0812">Transmembrane</keyword>
<keyword evidence="6 10" id="KW-0407">Ion channel</keyword>
<keyword evidence="2 10" id="KW-1003">Cell membrane</keyword>
<dbReference type="HAMAP" id="MF_00454">
    <property type="entry name" value="FluC"/>
    <property type="match status" value="1"/>
</dbReference>
<dbReference type="GO" id="GO:0062054">
    <property type="term" value="F:fluoride channel activity"/>
    <property type="evidence" value="ECO:0007669"/>
    <property type="project" value="UniProtKB-UniRule"/>
</dbReference>
<keyword evidence="10" id="KW-0479">Metal-binding</keyword>
<dbReference type="Proteomes" id="UP001243623">
    <property type="component" value="Chromosome"/>
</dbReference>
<evidence type="ECO:0000256" key="5">
    <source>
        <dbReference type="ARBA" id="ARBA00023136"/>
    </source>
</evidence>
<feature type="transmembrane region" description="Helical" evidence="10">
    <location>
        <begin position="38"/>
        <end position="55"/>
    </location>
</feature>
<evidence type="ECO:0000256" key="6">
    <source>
        <dbReference type="ARBA" id="ARBA00023303"/>
    </source>
</evidence>
<dbReference type="GO" id="GO:0140114">
    <property type="term" value="P:cellular detoxification of fluoride"/>
    <property type="evidence" value="ECO:0007669"/>
    <property type="project" value="UniProtKB-UniRule"/>
</dbReference>
<dbReference type="AlphaFoldDB" id="A0A9Y2AJ08"/>
<sequence length="124" mass="13732">MNDYLIIAIGGAAGSVTRYLIGTLALNKFGFHFPYGTLFANVIGCLVIGLFMTFFTERFVMNPAWKFFITIGFLGGLTTFSSFSYESIKLLLSEQYLYGFINIMANMLIGFGATLCGIIIARLF</sequence>
<dbReference type="NCBIfam" id="TIGR00494">
    <property type="entry name" value="crcB"/>
    <property type="match status" value="1"/>
</dbReference>
<dbReference type="GO" id="GO:0005886">
    <property type="term" value="C:plasma membrane"/>
    <property type="evidence" value="ECO:0007669"/>
    <property type="project" value="UniProtKB-SubCell"/>
</dbReference>
<evidence type="ECO:0000256" key="4">
    <source>
        <dbReference type="ARBA" id="ARBA00022989"/>
    </source>
</evidence>
<comment type="function">
    <text evidence="9 10">Fluoride-specific ion channel. Important for reducing fluoride concentration in the cell, thus reducing its toxicity.</text>
</comment>
<evidence type="ECO:0000256" key="10">
    <source>
        <dbReference type="HAMAP-Rule" id="MF_00454"/>
    </source>
</evidence>
<dbReference type="PANTHER" id="PTHR28259">
    <property type="entry name" value="FLUORIDE EXPORT PROTEIN 1-RELATED"/>
    <property type="match status" value="1"/>
</dbReference>
<keyword evidence="10" id="KW-0813">Transport</keyword>
<dbReference type="PANTHER" id="PTHR28259:SF1">
    <property type="entry name" value="FLUORIDE EXPORT PROTEIN 1-RELATED"/>
    <property type="match status" value="1"/>
</dbReference>
<proteinExistence type="inferred from homology"/>
<feature type="transmembrane region" description="Helical" evidence="10">
    <location>
        <begin position="67"/>
        <end position="85"/>
    </location>
</feature>
<feature type="binding site" evidence="10">
    <location>
        <position position="78"/>
    </location>
    <ligand>
        <name>Na(+)</name>
        <dbReference type="ChEBI" id="CHEBI:29101"/>
        <note>structural</note>
    </ligand>
</feature>
<dbReference type="InterPro" id="IPR003691">
    <property type="entry name" value="FluC"/>
</dbReference>
<dbReference type="RefSeq" id="WP_147669358.1">
    <property type="nucleotide sequence ID" value="NZ_CP120678.1"/>
</dbReference>
<dbReference type="GO" id="GO:0046872">
    <property type="term" value="F:metal ion binding"/>
    <property type="evidence" value="ECO:0007669"/>
    <property type="project" value="UniProtKB-KW"/>
</dbReference>
<evidence type="ECO:0000256" key="3">
    <source>
        <dbReference type="ARBA" id="ARBA00022692"/>
    </source>
</evidence>
<feature type="transmembrane region" description="Helical" evidence="10">
    <location>
        <begin position="6"/>
        <end position="26"/>
    </location>
</feature>
<comment type="similarity">
    <text evidence="7 10">Belongs to the fluoride channel Fluc/FEX (TC 1.A.43) family.</text>
</comment>
<evidence type="ECO:0000313" key="11">
    <source>
        <dbReference type="EMBL" id="WIW70762.1"/>
    </source>
</evidence>
<protein>
    <recommendedName>
        <fullName evidence="10">Fluoride-specific ion channel FluC</fullName>
    </recommendedName>
</protein>
<comment type="catalytic activity">
    <reaction evidence="8">
        <text>fluoride(in) = fluoride(out)</text>
        <dbReference type="Rhea" id="RHEA:76159"/>
        <dbReference type="ChEBI" id="CHEBI:17051"/>
    </reaction>
    <physiologicalReaction direction="left-to-right" evidence="8">
        <dbReference type="Rhea" id="RHEA:76160"/>
    </physiologicalReaction>
</comment>
<feature type="binding site" evidence="10">
    <location>
        <position position="75"/>
    </location>
    <ligand>
        <name>Na(+)</name>
        <dbReference type="ChEBI" id="CHEBI:29101"/>
        <note>structural</note>
    </ligand>
</feature>
<evidence type="ECO:0000256" key="1">
    <source>
        <dbReference type="ARBA" id="ARBA00004651"/>
    </source>
</evidence>
<evidence type="ECO:0000256" key="9">
    <source>
        <dbReference type="ARBA" id="ARBA00049940"/>
    </source>
</evidence>
<gene>
    <name evidence="10 11" type="primary">crcB</name>
    <name evidence="10" type="synonym">fluC</name>
    <name evidence="11" type="ORF">P3F81_00055</name>
</gene>